<evidence type="ECO:0000256" key="1">
    <source>
        <dbReference type="ARBA" id="ARBA00001970"/>
    </source>
</evidence>
<evidence type="ECO:0000259" key="14">
    <source>
        <dbReference type="Pfam" id="PF01292"/>
    </source>
</evidence>
<sequence>MQLKNTQNRFGAIAMLLHWIMALIMIGMIILGLYMVTLPISLHKLKYYGWHKEWGVLILMLATVRLAWRFSNTVPSLPPQMPKWEQLAAHGMHYVFYGFMFALPITGWMLSSAAGLPVSFFGLFTLPDLIAASESSRLLLTQIHKWLAYGLIAAICGHVGAALQHHFFNKDDILRRMLP</sequence>
<feature type="transmembrane region" description="Helical" evidence="13">
    <location>
        <begin position="12"/>
        <end position="34"/>
    </location>
</feature>
<evidence type="ECO:0000256" key="5">
    <source>
        <dbReference type="ARBA" id="ARBA00022617"/>
    </source>
</evidence>
<evidence type="ECO:0000256" key="13">
    <source>
        <dbReference type="SAM" id="Phobius"/>
    </source>
</evidence>
<evidence type="ECO:0000256" key="9">
    <source>
        <dbReference type="ARBA" id="ARBA00022989"/>
    </source>
</evidence>
<evidence type="ECO:0000313" key="17">
    <source>
        <dbReference type="Proteomes" id="UP000051497"/>
    </source>
</evidence>
<accession>A0A0Q9Z0J7</accession>
<proteinExistence type="inferred from homology"/>
<comment type="caution">
    <text evidence="15">The sequence shown here is derived from an EMBL/GenBank/DDBJ whole genome shotgun (WGS) entry which is preliminary data.</text>
</comment>
<dbReference type="Proteomes" id="UP000051497">
    <property type="component" value="Unassembled WGS sequence"/>
</dbReference>
<evidence type="ECO:0000256" key="8">
    <source>
        <dbReference type="ARBA" id="ARBA00022982"/>
    </source>
</evidence>
<dbReference type="GO" id="GO:0009055">
    <property type="term" value="F:electron transfer activity"/>
    <property type="evidence" value="ECO:0007669"/>
    <property type="project" value="InterPro"/>
</dbReference>
<dbReference type="PANTHER" id="PTHR30529">
    <property type="entry name" value="CYTOCHROME B561"/>
    <property type="match status" value="1"/>
</dbReference>
<feature type="transmembrane region" description="Helical" evidence="13">
    <location>
        <begin position="146"/>
        <end position="168"/>
    </location>
</feature>
<dbReference type="GO" id="GO:0022904">
    <property type="term" value="P:respiratory electron transport chain"/>
    <property type="evidence" value="ECO:0007669"/>
    <property type="project" value="InterPro"/>
</dbReference>
<evidence type="ECO:0000256" key="2">
    <source>
        <dbReference type="ARBA" id="ARBA00004651"/>
    </source>
</evidence>
<evidence type="ECO:0000313" key="16">
    <source>
        <dbReference type="EMBL" id="MCS5712068.1"/>
    </source>
</evidence>
<dbReference type="OrthoDB" id="8589936at2"/>
<dbReference type="AlphaFoldDB" id="A0A0Q9Z0J7"/>
<name>A0A0Q9Z0J7_9GAMM</name>
<keyword evidence="6 13" id="KW-0812">Transmembrane</keyword>
<keyword evidence="8" id="KW-0249">Electron transport</keyword>
<keyword evidence="10" id="KW-0408">Iron</keyword>
<keyword evidence="7" id="KW-0479">Metal-binding</keyword>
<dbReference type="InterPro" id="IPR052168">
    <property type="entry name" value="Cytochrome_b561_oxidase"/>
</dbReference>
<dbReference type="PANTHER" id="PTHR30529:SF1">
    <property type="entry name" value="CYTOCHROME B561 HOMOLOG 2"/>
    <property type="match status" value="1"/>
</dbReference>
<dbReference type="RefSeq" id="WP_075064768.1">
    <property type="nucleotide sequence ID" value="NZ_LKAJ02000001.1"/>
</dbReference>
<feature type="transmembrane region" description="Helical" evidence="13">
    <location>
        <begin position="54"/>
        <end position="74"/>
    </location>
</feature>
<keyword evidence="9 13" id="KW-1133">Transmembrane helix</keyword>
<evidence type="ECO:0000313" key="15">
    <source>
        <dbReference type="EMBL" id="KRG22567.1"/>
    </source>
</evidence>
<dbReference type="InterPro" id="IPR016174">
    <property type="entry name" value="Di-haem_cyt_TM"/>
</dbReference>
<dbReference type="Pfam" id="PF01292">
    <property type="entry name" value="Ni_hydr_CYTB"/>
    <property type="match status" value="1"/>
</dbReference>
<keyword evidence="11 13" id="KW-0472">Membrane</keyword>
<comment type="similarity">
    <text evidence="12">Belongs to the cytochrome b561 family.</text>
</comment>
<comment type="subcellular location">
    <subcellularLocation>
        <location evidence="2">Cell membrane</location>
        <topology evidence="2">Multi-pass membrane protein</topology>
    </subcellularLocation>
</comment>
<evidence type="ECO:0000256" key="12">
    <source>
        <dbReference type="ARBA" id="ARBA00037975"/>
    </source>
</evidence>
<comment type="cofactor">
    <cofactor evidence="1">
        <name>heme b</name>
        <dbReference type="ChEBI" id="CHEBI:60344"/>
    </cofactor>
</comment>
<keyword evidence="4" id="KW-1003">Cell membrane</keyword>
<reference evidence="15" key="1">
    <citation type="submission" date="2015-09" db="EMBL/GenBank/DDBJ databases">
        <title>Draft Genome Sequences of Two Novel Amoeba-resistant Intranuclear Bacteria, Candidatus Berkiella cookevillensis and Candidatus Berkiella aquae.</title>
        <authorList>
            <person name="Mehari Y.T."/>
            <person name="Arivett B.A."/>
            <person name="Farone A.L."/>
            <person name="Gunderson J.H."/>
            <person name="Farone M.B."/>
        </authorList>
    </citation>
    <scope>NUCLEOTIDE SEQUENCE [LARGE SCALE GENOMIC DNA]</scope>
    <source>
        <strain evidence="15">HT99</strain>
    </source>
</reference>
<dbReference type="SUPFAM" id="SSF81342">
    <property type="entry name" value="Transmembrane di-heme cytochromes"/>
    <property type="match status" value="1"/>
</dbReference>
<protein>
    <submittedName>
        <fullName evidence="16">Cytochrome b</fullName>
    </submittedName>
</protein>
<feature type="domain" description="Cytochrome b561 bacterial/Ni-hydrogenase" evidence="14">
    <location>
        <begin position="9"/>
        <end position="179"/>
    </location>
</feature>
<dbReference type="EMBL" id="LKAJ01000001">
    <property type="protein sequence ID" value="KRG22567.1"/>
    <property type="molecule type" value="Genomic_DNA"/>
</dbReference>
<reference evidence="16" key="3">
    <citation type="submission" date="2021-06" db="EMBL/GenBank/DDBJ databases">
        <title>Genomic Description and Analysis of Intracellular Bacteria, Candidatus Berkiella cookevillensis and Candidatus Berkiella aquae.</title>
        <authorList>
            <person name="Kidane D.T."/>
            <person name="Mehari Y.T."/>
            <person name="Rice F.C."/>
            <person name="Arivett B.A."/>
            <person name="Farone A.L."/>
            <person name="Berk S.G."/>
            <person name="Farone M.B."/>
        </authorList>
    </citation>
    <scope>NUCLEOTIDE SEQUENCE</scope>
    <source>
        <strain evidence="16">HT99</strain>
    </source>
</reference>
<evidence type="ECO:0000256" key="4">
    <source>
        <dbReference type="ARBA" id="ARBA00022475"/>
    </source>
</evidence>
<dbReference type="GO" id="GO:0020037">
    <property type="term" value="F:heme binding"/>
    <property type="evidence" value="ECO:0007669"/>
    <property type="project" value="TreeGrafter"/>
</dbReference>
<evidence type="ECO:0000256" key="11">
    <source>
        <dbReference type="ARBA" id="ARBA00023136"/>
    </source>
</evidence>
<reference evidence="16" key="2">
    <citation type="journal article" date="2016" name="Genome Announc.">
        <title>Draft Genome Sequences of Two Novel Amoeba-Resistant Intranuclear Bacteria, 'Candidatus Berkiella cookevillensis' and 'Candidatus Berkiella aquae'.</title>
        <authorList>
            <person name="Mehari Y.T."/>
            <person name="Arivett B.A."/>
            <person name="Farone A.L."/>
            <person name="Gunderson J.H."/>
            <person name="Farone M.B."/>
        </authorList>
    </citation>
    <scope>NUCLEOTIDE SEQUENCE</scope>
    <source>
        <strain evidence="16">HT99</strain>
    </source>
</reference>
<feature type="transmembrane region" description="Helical" evidence="13">
    <location>
        <begin position="94"/>
        <end position="126"/>
    </location>
</feature>
<dbReference type="InterPro" id="IPR011577">
    <property type="entry name" value="Cyt_b561_bac/Ni-Hgenase"/>
</dbReference>
<keyword evidence="17" id="KW-1185">Reference proteome</keyword>
<organism evidence="15">
    <name type="scientific">Candidatus Berkiella aquae</name>
    <dbReference type="NCBI Taxonomy" id="295108"/>
    <lineage>
        <taxon>Bacteria</taxon>
        <taxon>Pseudomonadati</taxon>
        <taxon>Pseudomonadota</taxon>
        <taxon>Gammaproteobacteria</taxon>
        <taxon>Candidatus Berkiellales</taxon>
        <taxon>Candidatus Berkiellaceae</taxon>
        <taxon>Candidatus Berkiella</taxon>
    </lineage>
</organism>
<dbReference type="EMBL" id="LKAJ02000001">
    <property type="protein sequence ID" value="MCS5712068.1"/>
    <property type="molecule type" value="Genomic_DNA"/>
</dbReference>
<gene>
    <name evidence="15" type="ORF">HT99x_00105</name>
    <name evidence="16" type="ORF">HT99x_011545</name>
</gene>
<evidence type="ECO:0000256" key="3">
    <source>
        <dbReference type="ARBA" id="ARBA00022448"/>
    </source>
</evidence>
<dbReference type="GO" id="GO:0005886">
    <property type="term" value="C:plasma membrane"/>
    <property type="evidence" value="ECO:0007669"/>
    <property type="project" value="UniProtKB-SubCell"/>
</dbReference>
<evidence type="ECO:0000256" key="10">
    <source>
        <dbReference type="ARBA" id="ARBA00023004"/>
    </source>
</evidence>
<evidence type="ECO:0000256" key="7">
    <source>
        <dbReference type="ARBA" id="ARBA00022723"/>
    </source>
</evidence>
<dbReference type="GO" id="GO:0046872">
    <property type="term" value="F:metal ion binding"/>
    <property type="evidence" value="ECO:0007669"/>
    <property type="project" value="UniProtKB-KW"/>
</dbReference>
<dbReference type="STRING" id="295108.HT99x_00105"/>
<keyword evidence="5" id="KW-0349">Heme</keyword>
<evidence type="ECO:0000256" key="6">
    <source>
        <dbReference type="ARBA" id="ARBA00022692"/>
    </source>
</evidence>
<keyword evidence="3" id="KW-0813">Transport</keyword>